<reference evidence="5" key="2">
    <citation type="submission" date="2020-06" db="EMBL/GenBank/DDBJ databases">
        <authorList>
            <person name="Sheffer M."/>
        </authorList>
    </citation>
    <scope>NUCLEOTIDE SEQUENCE</scope>
</reference>
<sequence>MTLQSSIDETESILSKSKEHLFNDYERGSEDVYLSEESSDDENVALSKRSPAGWHVGLQVNPSENDVVSLNILYDTPSGTVEGGLRKESEDKSDKDIVLTDQDPSPDLDPLKASYKHTIPRTQWYKGVLLQGCIVNPNILMGLDDFEVREDDVFIITYPKSGTTWVEEMVSLIYNDGNINKVKNKLLGCRVKTLEAGKPIGHLQHLSKVKSPRLMGTHLPLTVIPQSIRQGKCKIIYVVRNPKDNAVSYYHYHKISTFLGNYKGSWDDFLYLFMKGYLIYGSWFDHVLPYWEFYQEHSERTLFISYEELKLDLPGMVSKIASFLDRPFSPDAIEAISNHCTFEATAWRTERFCRLPAYSI</sequence>
<feature type="compositionally biased region" description="Polar residues" evidence="3">
    <location>
        <begin position="1"/>
        <end position="15"/>
    </location>
</feature>
<feature type="compositionally biased region" description="Basic and acidic residues" evidence="3">
    <location>
        <begin position="84"/>
        <end position="98"/>
    </location>
</feature>
<dbReference type="SUPFAM" id="SSF52540">
    <property type="entry name" value="P-loop containing nucleoside triphosphate hydrolases"/>
    <property type="match status" value="1"/>
</dbReference>
<gene>
    <name evidence="5" type="ORF">HNY73_023150</name>
</gene>
<feature type="region of interest" description="Disordered" evidence="3">
    <location>
        <begin position="1"/>
        <end position="21"/>
    </location>
</feature>
<feature type="region of interest" description="Disordered" evidence="3">
    <location>
        <begin position="80"/>
        <end position="104"/>
    </location>
</feature>
<comment type="caution">
    <text evidence="5">The sequence shown here is derived from an EMBL/GenBank/DDBJ whole genome shotgun (WGS) entry which is preliminary data.</text>
</comment>
<dbReference type="InterPro" id="IPR027417">
    <property type="entry name" value="P-loop_NTPase"/>
</dbReference>
<protein>
    <submittedName>
        <fullName evidence="5">Sulfotransferase family cytosolic 1B member 1 like protein</fullName>
    </submittedName>
</protein>
<organism evidence="5 6">
    <name type="scientific">Argiope bruennichi</name>
    <name type="common">Wasp spider</name>
    <name type="synonym">Aranea bruennichi</name>
    <dbReference type="NCBI Taxonomy" id="94029"/>
    <lineage>
        <taxon>Eukaryota</taxon>
        <taxon>Metazoa</taxon>
        <taxon>Ecdysozoa</taxon>
        <taxon>Arthropoda</taxon>
        <taxon>Chelicerata</taxon>
        <taxon>Arachnida</taxon>
        <taxon>Araneae</taxon>
        <taxon>Araneomorphae</taxon>
        <taxon>Entelegynae</taxon>
        <taxon>Araneoidea</taxon>
        <taxon>Araneidae</taxon>
        <taxon>Argiope</taxon>
    </lineage>
</organism>
<evidence type="ECO:0000313" key="5">
    <source>
        <dbReference type="EMBL" id="KAF8765160.1"/>
    </source>
</evidence>
<evidence type="ECO:0000256" key="2">
    <source>
        <dbReference type="ARBA" id="ARBA00022679"/>
    </source>
</evidence>
<evidence type="ECO:0000256" key="3">
    <source>
        <dbReference type="SAM" id="MobiDB-lite"/>
    </source>
</evidence>
<reference evidence="5" key="1">
    <citation type="journal article" date="2020" name="bioRxiv">
        <title>Chromosome-level reference genome of the European wasp spider Argiope bruennichi: a resource for studies on range expansion and evolutionary adaptation.</title>
        <authorList>
            <person name="Sheffer M.M."/>
            <person name="Hoppe A."/>
            <person name="Krehenwinkel H."/>
            <person name="Uhl G."/>
            <person name="Kuss A.W."/>
            <person name="Jensen L."/>
            <person name="Jensen C."/>
            <person name="Gillespie R.G."/>
            <person name="Hoff K.J."/>
            <person name="Prost S."/>
        </authorList>
    </citation>
    <scope>NUCLEOTIDE SEQUENCE</scope>
</reference>
<evidence type="ECO:0000259" key="4">
    <source>
        <dbReference type="Pfam" id="PF00685"/>
    </source>
</evidence>
<evidence type="ECO:0000313" key="6">
    <source>
        <dbReference type="Proteomes" id="UP000807504"/>
    </source>
</evidence>
<dbReference type="AlphaFoldDB" id="A0A8T0E6W1"/>
<dbReference type="InterPro" id="IPR000863">
    <property type="entry name" value="Sulfotransferase_dom"/>
</dbReference>
<dbReference type="EMBL" id="JABXBU010002231">
    <property type="protein sequence ID" value="KAF8765160.1"/>
    <property type="molecule type" value="Genomic_DNA"/>
</dbReference>
<dbReference type="Proteomes" id="UP000807504">
    <property type="component" value="Unassembled WGS sequence"/>
</dbReference>
<feature type="domain" description="Sulfotransferase" evidence="4">
    <location>
        <begin position="151"/>
        <end position="345"/>
    </location>
</feature>
<dbReference type="Pfam" id="PF00685">
    <property type="entry name" value="Sulfotransfer_1"/>
    <property type="match status" value="1"/>
</dbReference>
<keyword evidence="2" id="KW-0808">Transferase</keyword>
<name>A0A8T0E6W1_ARGBR</name>
<dbReference type="PANTHER" id="PTHR11783">
    <property type="entry name" value="SULFOTRANSFERASE SULT"/>
    <property type="match status" value="1"/>
</dbReference>
<accession>A0A8T0E6W1</accession>
<evidence type="ECO:0000256" key="1">
    <source>
        <dbReference type="ARBA" id="ARBA00005771"/>
    </source>
</evidence>
<proteinExistence type="inferred from homology"/>
<dbReference type="GO" id="GO:0008146">
    <property type="term" value="F:sulfotransferase activity"/>
    <property type="evidence" value="ECO:0007669"/>
    <property type="project" value="InterPro"/>
</dbReference>
<comment type="similarity">
    <text evidence="1">Belongs to the sulfotransferase 1 family.</text>
</comment>
<dbReference type="Gene3D" id="3.40.50.300">
    <property type="entry name" value="P-loop containing nucleotide triphosphate hydrolases"/>
    <property type="match status" value="1"/>
</dbReference>
<keyword evidence="6" id="KW-1185">Reference proteome</keyword>